<dbReference type="InterPro" id="IPR023198">
    <property type="entry name" value="PGP-like_dom2"/>
</dbReference>
<dbReference type="SFLD" id="SFLDS00003">
    <property type="entry name" value="Haloacid_Dehalogenase"/>
    <property type="match status" value="1"/>
</dbReference>
<dbReference type="InterPro" id="IPR023214">
    <property type="entry name" value="HAD_sf"/>
</dbReference>
<protein>
    <submittedName>
        <fullName evidence="1">Hydrolase</fullName>
    </submittedName>
</protein>
<dbReference type="Pfam" id="PF00702">
    <property type="entry name" value="Hydrolase"/>
    <property type="match status" value="1"/>
</dbReference>
<evidence type="ECO:0000313" key="2">
    <source>
        <dbReference type="Proteomes" id="UP000219994"/>
    </source>
</evidence>
<dbReference type="SUPFAM" id="SSF56784">
    <property type="entry name" value="HAD-like"/>
    <property type="match status" value="1"/>
</dbReference>
<comment type="caution">
    <text evidence="1">The sequence shown here is derived from an EMBL/GenBank/DDBJ whole genome shotgun (WGS) entry which is preliminary data.</text>
</comment>
<dbReference type="PANTHER" id="PTHR18901:SF38">
    <property type="entry name" value="PSEUDOURIDINE-5'-PHOSPHATASE"/>
    <property type="match status" value="1"/>
</dbReference>
<dbReference type="AlphaFoldDB" id="A0A2A6FR48"/>
<dbReference type="GO" id="GO:0016787">
    <property type="term" value="F:hydrolase activity"/>
    <property type="evidence" value="ECO:0007669"/>
    <property type="project" value="UniProtKB-KW"/>
</dbReference>
<dbReference type="PANTHER" id="PTHR18901">
    <property type="entry name" value="2-DEOXYGLUCOSE-6-PHOSPHATE PHOSPHATASE 2"/>
    <property type="match status" value="1"/>
</dbReference>
<organism evidence="1 2">
    <name type="scientific">Candidatus Lumbricidiphila eiseniae</name>
    <dbReference type="NCBI Taxonomy" id="1969409"/>
    <lineage>
        <taxon>Bacteria</taxon>
        <taxon>Bacillati</taxon>
        <taxon>Actinomycetota</taxon>
        <taxon>Actinomycetes</taxon>
        <taxon>Micrococcales</taxon>
        <taxon>Microbacteriaceae</taxon>
        <taxon>Candidatus Lumbricidiphila</taxon>
    </lineage>
</organism>
<sequence>MDQTDDSGPHTHEVAAVLWDMDGTLVDTERYWMDAESELVTRCGGSWNHEDALTLIGAGLSYAATLFQSRGVSLSTEQIVTELSSRVEERLRTEGPPWRPGALELLHELSEASVPTALVTMSLRSTTNAVMAAIPFPAFTVSVTGDEVTRPKPDPEPYLHAARLLGVDIRRCVAIEDSPTGLAAAAASGAVAIGVPNYVPLDSDVATVLLPTLAHVHLSDLSALVADQRR</sequence>
<proteinExistence type="predicted"/>
<dbReference type="InterPro" id="IPR036412">
    <property type="entry name" value="HAD-like_sf"/>
</dbReference>
<dbReference type="CDD" id="cd07505">
    <property type="entry name" value="HAD_BPGM-like"/>
    <property type="match status" value="1"/>
</dbReference>
<dbReference type="Proteomes" id="UP000219994">
    <property type="component" value="Unassembled WGS sequence"/>
</dbReference>
<gene>
    <name evidence="1" type="ORF">B5766_06750</name>
</gene>
<accession>A0A2A6FR48</accession>
<dbReference type="Gene3D" id="3.40.50.1000">
    <property type="entry name" value="HAD superfamily/HAD-like"/>
    <property type="match status" value="1"/>
</dbReference>
<keyword evidence="1" id="KW-0378">Hydrolase</keyword>
<evidence type="ECO:0000313" key="1">
    <source>
        <dbReference type="EMBL" id="PDQ35352.1"/>
    </source>
</evidence>
<dbReference type="InterPro" id="IPR006439">
    <property type="entry name" value="HAD-SF_hydro_IA"/>
</dbReference>
<reference evidence="2" key="1">
    <citation type="submission" date="2017-03" db="EMBL/GenBank/DDBJ databases">
        <authorList>
            <person name="Lund M.B."/>
        </authorList>
    </citation>
    <scope>NUCLEOTIDE SEQUENCE [LARGE SCALE GENOMIC DNA]</scope>
</reference>
<dbReference type="EMBL" id="NAEP01000036">
    <property type="protein sequence ID" value="PDQ35352.1"/>
    <property type="molecule type" value="Genomic_DNA"/>
</dbReference>
<dbReference type="SFLD" id="SFLDG01129">
    <property type="entry name" value="C1.5:_HAD__Beta-PGM__Phosphata"/>
    <property type="match status" value="1"/>
</dbReference>
<dbReference type="NCBIfam" id="TIGR01509">
    <property type="entry name" value="HAD-SF-IA-v3"/>
    <property type="match status" value="1"/>
</dbReference>
<dbReference type="Gene3D" id="1.10.150.240">
    <property type="entry name" value="Putative phosphatase, domain 2"/>
    <property type="match status" value="1"/>
</dbReference>
<name>A0A2A6FR48_9MICO</name>